<dbReference type="Proteomes" id="UP000198964">
    <property type="component" value="Unassembled WGS sequence"/>
</dbReference>
<dbReference type="InterPro" id="IPR028081">
    <property type="entry name" value="Leu-bd"/>
</dbReference>
<evidence type="ECO:0000313" key="5">
    <source>
        <dbReference type="Proteomes" id="UP000198964"/>
    </source>
</evidence>
<dbReference type="PANTHER" id="PTHR30483">
    <property type="entry name" value="LEUCINE-SPECIFIC-BINDING PROTEIN"/>
    <property type="match status" value="1"/>
</dbReference>
<dbReference type="Gene3D" id="3.40.50.2300">
    <property type="match status" value="2"/>
</dbReference>
<dbReference type="InterPro" id="IPR028082">
    <property type="entry name" value="Peripla_BP_I"/>
</dbReference>
<name>A0A1I2FEI6_9BACT</name>
<protein>
    <submittedName>
        <fullName evidence="4">ABC-type branched-chain amino acid transport system, substrate-binding protein</fullName>
    </submittedName>
</protein>
<proteinExistence type="inferred from homology"/>
<dbReference type="STRING" id="655355.SAMN05216283_102445"/>
<keyword evidence="5" id="KW-1185">Reference proteome</keyword>
<gene>
    <name evidence="4" type="ORF">SAMN05216283_102445</name>
</gene>
<sequence>MSNRRNFLKLAGIGLTGSVMRPFQAQARRLNTKGQKLKIGILLPQSTEHPQYPGSFLNGLRCGINQHKAIQKDQIELVVESVNYGTPMIVKEKVQKLLTENNVDFISGLLNPEVAAHTNTLFKNAKVPALLASSGENYLLNELKHNPFLFFTSLGLYQAAYHSGHYAVEQYGKKIAIVSSFYDSGYDSLFTFRQGVEDAGGELIENYVADQNDEGFIEKTIAQIKQASPDCIYLFRHGQAAEEMLRALHFNKIKTPVITTAFVADEHQLINLGEAANQLTYISSWNKNLELKENHNFISSYQKEYKKQPDSFSTLGYETGQIIYDTLSRCSSDFSAASMIEALKSCSLSSPRGPVHIDKQSGMIQNKLYINKVKASHSSLPTSQPSEGFQPVNEFSEQFAVLDNDYRSGWLNPYLFV</sequence>
<dbReference type="PROSITE" id="PS51318">
    <property type="entry name" value="TAT"/>
    <property type="match status" value="1"/>
</dbReference>
<dbReference type="RefSeq" id="WP_093919104.1">
    <property type="nucleotide sequence ID" value="NZ_FONW01000002.1"/>
</dbReference>
<organism evidence="4 5">
    <name type="scientific">Sunxiuqinia elliptica</name>
    <dbReference type="NCBI Taxonomy" id="655355"/>
    <lineage>
        <taxon>Bacteria</taxon>
        <taxon>Pseudomonadati</taxon>
        <taxon>Bacteroidota</taxon>
        <taxon>Bacteroidia</taxon>
        <taxon>Marinilabiliales</taxon>
        <taxon>Prolixibacteraceae</taxon>
        <taxon>Sunxiuqinia</taxon>
    </lineage>
</organism>
<comment type="similarity">
    <text evidence="1">Belongs to the leucine-binding protein family.</text>
</comment>
<reference evidence="4 5" key="1">
    <citation type="submission" date="2016-10" db="EMBL/GenBank/DDBJ databases">
        <authorList>
            <person name="de Groot N.N."/>
        </authorList>
    </citation>
    <scope>NUCLEOTIDE SEQUENCE [LARGE SCALE GENOMIC DNA]</scope>
    <source>
        <strain evidence="4 5">CGMCC 1.9156</strain>
    </source>
</reference>
<evidence type="ECO:0000256" key="1">
    <source>
        <dbReference type="ARBA" id="ARBA00010062"/>
    </source>
</evidence>
<dbReference type="InterPro" id="IPR051010">
    <property type="entry name" value="BCAA_transport"/>
</dbReference>
<dbReference type="PANTHER" id="PTHR30483:SF6">
    <property type="entry name" value="PERIPLASMIC BINDING PROTEIN OF ABC TRANSPORTER FOR NATURAL AMINO ACIDS"/>
    <property type="match status" value="1"/>
</dbReference>
<evidence type="ECO:0000313" key="4">
    <source>
        <dbReference type="EMBL" id="SFF03158.1"/>
    </source>
</evidence>
<keyword evidence="2" id="KW-0732">Signal</keyword>
<accession>A0A1I2FEI6</accession>
<evidence type="ECO:0000256" key="2">
    <source>
        <dbReference type="ARBA" id="ARBA00022729"/>
    </source>
</evidence>
<feature type="domain" description="Leucine-binding protein" evidence="3">
    <location>
        <begin position="37"/>
        <end position="375"/>
    </location>
</feature>
<dbReference type="AlphaFoldDB" id="A0A1I2FEI6"/>
<dbReference type="InterPro" id="IPR006311">
    <property type="entry name" value="TAT_signal"/>
</dbReference>
<evidence type="ECO:0000259" key="3">
    <source>
        <dbReference type="Pfam" id="PF13458"/>
    </source>
</evidence>
<dbReference type="Pfam" id="PF13458">
    <property type="entry name" value="Peripla_BP_6"/>
    <property type="match status" value="1"/>
</dbReference>
<dbReference type="SUPFAM" id="SSF53822">
    <property type="entry name" value="Periplasmic binding protein-like I"/>
    <property type="match status" value="1"/>
</dbReference>
<dbReference type="EMBL" id="FONW01000002">
    <property type="protein sequence ID" value="SFF03158.1"/>
    <property type="molecule type" value="Genomic_DNA"/>
</dbReference>